<keyword evidence="2" id="KW-1185">Reference proteome</keyword>
<dbReference type="EMBL" id="NAJO01000031">
    <property type="protein sequence ID" value="OQO01457.1"/>
    <property type="molecule type" value="Genomic_DNA"/>
</dbReference>
<dbReference type="Proteomes" id="UP000192596">
    <property type="component" value="Unassembled WGS sequence"/>
</dbReference>
<dbReference type="AlphaFoldDB" id="A0A1V8SQJ8"/>
<dbReference type="OrthoDB" id="5272396at2759"/>
<evidence type="ECO:0000313" key="2">
    <source>
        <dbReference type="Proteomes" id="UP000192596"/>
    </source>
</evidence>
<proteinExistence type="predicted"/>
<name>A0A1V8SQJ8_9PEZI</name>
<evidence type="ECO:0000313" key="1">
    <source>
        <dbReference type="EMBL" id="OQO01457.1"/>
    </source>
</evidence>
<protein>
    <submittedName>
        <fullName evidence="1">Uncharacterized protein</fullName>
    </submittedName>
</protein>
<organism evidence="1 2">
    <name type="scientific">Cryoendolithus antarcticus</name>
    <dbReference type="NCBI Taxonomy" id="1507870"/>
    <lineage>
        <taxon>Eukaryota</taxon>
        <taxon>Fungi</taxon>
        <taxon>Dikarya</taxon>
        <taxon>Ascomycota</taxon>
        <taxon>Pezizomycotina</taxon>
        <taxon>Dothideomycetes</taxon>
        <taxon>Dothideomycetidae</taxon>
        <taxon>Cladosporiales</taxon>
        <taxon>Cladosporiaceae</taxon>
        <taxon>Cryoendolithus</taxon>
    </lineage>
</organism>
<reference evidence="2" key="1">
    <citation type="submission" date="2017-03" db="EMBL/GenBank/DDBJ databases">
        <title>Genomes of endolithic fungi from Antarctica.</title>
        <authorList>
            <person name="Coleine C."/>
            <person name="Masonjones S."/>
            <person name="Stajich J.E."/>
        </authorList>
    </citation>
    <scope>NUCLEOTIDE SEQUENCE [LARGE SCALE GENOMIC DNA]</scope>
    <source>
        <strain evidence="2">CCFEE 5527</strain>
    </source>
</reference>
<comment type="caution">
    <text evidence="1">The sequence shown here is derived from an EMBL/GenBank/DDBJ whole genome shotgun (WGS) entry which is preliminary data.</text>
</comment>
<gene>
    <name evidence="1" type="ORF">B0A48_13012</name>
</gene>
<sequence>MRTCKQLRTEASKILYGVNEFRFTSNAGWIGLERFLLKINTSMAANVRKITITHPDLFDPPRTHRREQEFWDSILLIEQGDCPEAYKIGFGRSNWSRQVSRSAHQVLERLGTLRNLRFILPRFAEVERSVLSLPIDRTGFKNLSITFTSLGVPLEERMKPFWLYEHERMAEIGRTSWAQEIVESSENTAWCWEHIEADDRGFYAAIDGTRSYQHIPVQRAEDDRLKQMMQ</sequence>
<accession>A0A1V8SQJ8</accession>
<dbReference type="InParanoid" id="A0A1V8SQJ8"/>